<keyword evidence="8 9" id="KW-0472">Membrane</keyword>
<evidence type="ECO:0000313" key="10">
    <source>
        <dbReference type="EMBL" id="PZQ48597.1"/>
    </source>
</evidence>
<dbReference type="InterPro" id="IPR003445">
    <property type="entry name" value="Cat_transpt"/>
</dbReference>
<dbReference type="Proteomes" id="UP000249185">
    <property type="component" value="Unassembled WGS sequence"/>
</dbReference>
<feature type="transmembrane region" description="Helical" evidence="9">
    <location>
        <begin position="285"/>
        <end position="304"/>
    </location>
</feature>
<evidence type="ECO:0000313" key="11">
    <source>
        <dbReference type="Proteomes" id="UP000249185"/>
    </source>
</evidence>
<evidence type="ECO:0000256" key="9">
    <source>
        <dbReference type="SAM" id="Phobius"/>
    </source>
</evidence>
<comment type="similarity">
    <text evidence="2">Belongs to the TrkH potassium transport family.</text>
</comment>
<evidence type="ECO:0000256" key="4">
    <source>
        <dbReference type="ARBA" id="ARBA00022475"/>
    </source>
</evidence>
<dbReference type="PANTHER" id="PTHR32024:SF2">
    <property type="entry name" value="TRK SYSTEM POTASSIUM UPTAKE PROTEIN TRKG-RELATED"/>
    <property type="match status" value="1"/>
</dbReference>
<evidence type="ECO:0000256" key="8">
    <source>
        <dbReference type="ARBA" id="ARBA00023136"/>
    </source>
</evidence>
<dbReference type="AlphaFoldDB" id="A0A2W5PV14"/>
<evidence type="ECO:0000256" key="3">
    <source>
        <dbReference type="ARBA" id="ARBA00022448"/>
    </source>
</evidence>
<gene>
    <name evidence="10" type="ORF">DI556_14165</name>
</gene>
<keyword evidence="6 9" id="KW-1133">Transmembrane helix</keyword>
<feature type="transmembrane region" description="Helical" evidence="9">
    <location>
        <begin position="144"/>
        <end position="164"/>
    </location>
</feature>
<dbReference type="PANTHER" id="PTHR32024">
    <property type="entry name" value="TRK SYSTEM POTASSIUM UPTAKE PROTEIN TRKG-RELATED"/>
    <property type="match status" value="1"/>
</dbReference>
<accession>A0A2W5PV14</accession>
<feature type="transmembrane region" description="Helical" evidence="9">
    <location>
        <begin position="48"/>
        <end position="68"/>
    </location>
</feature>
<reference evidence="10 11" key="1">
    <citation type="submission" date="2017-08" db="EMBL/GenBank/DDBJ databases">
        <title>Infants hospitalized years apart are colonized by the same room-sourced microbial strains.</title>
        <authorList>
            <person name="Brooks B."/>
            <person name="Olm M.R."/>
            <person name="Firek B.A."/>
            <person name="Baker R."/>
            <person name="Thomas B.C."/>
            <person name="Morowitz M.J."/>
            <person name="Banfield J.F."/>
        </authorList>
    </citation>
    <scope>NUCLEOTIDE SEQUENCE [LARGE SCALE GENOMIC DNA]</scope>
    <source>
        <strain evidence="10">S2_005_002_R2_34</strain>
    </source>
</reference>
<dbReference type="GO" id="GO:0030001">
    <property type="term" value="P:metal ion transport"/>
    <property type="evidence" value="ECO:0007669"/>
    <property type="project" value="UniProtKB-ARBA"/>
</dbReference>
<keyword evidence="7" id="KW-0406">Ion transport</keyword>
<keyword evidence="3" id="KW-0813">Transport</keyword>
<evidence type="ECO:0000256" key="5">
    <source>
        <dbReference type="ARBA" id="ARBA00022692"/>
    </source>
</evidence>
<keyword evidence="4" id="KW-1003">Cell membrane</keyword>
<sequence length="508" mass="53710">MGAADRAFRMAGQAPRRFPGFVRVMLLASGLMMIPALVGAAAEDWRVARVFLIQGVFFAILAVILGIAMMNRAPRIAERYYLTTLALIYLLIPLILAGPVRALVPGISTGGAYFEMLSCLTTTGATLFDRPELVPPAIHLWRGLVGWAGGLMALVVVFAILAPLNLGGFEFVEAADQSGRAASTDEVARRLARFTRVIAPAYATLTGLLALALLLAGDPPLVAVLHAMGTLSTSGVSPIGGPAEAASGRLGEAAIALLLLPAVSHRITNYHLRRDRWPAFDDPQLRLMLICVLGVALVLYLRAFAGAAEAGPRHDLAGALAALWGGIFTSLSFLTTTGYTSVDWHGTELWSELSRPGTILMGLAVMGGGIATTAGGVKLFRIYVLYRHGLRELDLLTHPSSVARRGRGEQVITGKGARIAFIFLMLFLIAIALGMIGLSATGLSFEQSLTFAIAALTTTGPLAATLGEAGRYAALDDVALAILGAAMIVGRIETLVVVALFNPSFWRR</sequence>
<feature type="transmembrane region" description="Helical" evidence="9">
    <location>
        <begin position="316"/>
        <end position="339"/>
    </location>
</feature>
<evidence type="ECO:0000256" key="2">
    <source>
        <dbReference type="ARBA" id="ARBA00009137"/>
    </source>
</evidence>
<dbReference type="Pfam" id="PF02386">
    <property type="entry name" value="TrkH"/>
    <property type="match status" value="1"/>
</dbReference>
<dbReference type="EMBL" id="QFPW01000011">
    <property type="protein sequence ID" value="PZQ48597.1"/>
    <property type="molecule type" value="Genomic_DNA"/>
</dbReference>
<dbReference type="GO" id="GO:0008324">
    <property type="term" value="F:monoatomic cation transmembrane transporter activity"/>
    <property type="evidence" value="ECO:0007669"/>
    <property type="project" value="InterPro"/>
</dbReference>
<protein>
    <submittedName>
        <fullName evidence="10">Potassium transporter TrkH</fullName>
    </submittedName>
</protein>
<feature type="transmembrane region" description="Helical" evidence="9">
    <location>
        <begin position="21"/>
        <end position="42"/>
    </location>
</feature>
<keyword evidence="5 9" id="KW-0812">Transmembrane</keyword>
<evidence type="ECO:0000256" key="7">
    <source>
        <dbReference type="ARBA" id="ARBA00023065"/>
    </source>
</evidence>
<organism evidence="10 11">
    <name type="scientific">Rhodovulum sulfidophilum</name>
    <name type="common">Rhodobacter sulfidophilus</name>
    <dbReference type="NCBI Taxonomy" id="35806"/>
    <lineage>
        <taxon>Bacteria</taxon>
        <taxon>Pseudomonadati</taxon>
        <taxon>Pseudomonadota</taxon>
        <taxon>Alphaproteobacteria</taxon>
        <taxon>Rhodobacterales</taxon>
        <taxon>Paracoccaceae</taxon>
        <taxon>Rhodovulum</taxon>
    </lineage>
</organism>
<proteinExistence type="inferred from homology"/>
<feature type="transmembrane region" description="Helical" evidence="9">
    <location>
        <begin position="478"/>
        <end position="501"/>
    </location>
</feature>
<feature type="transmembrane region" description="Helical" evidence="9">
    <location>
        <begin position="197"/>
        <end position="216"/>
    </location>
</feature>
<comment type="caution">
    <text evidence="10">The sequence shown here is derived from an EMBL/GenBank/DDBJ whole genome shotgun (WGS) entry which is preliminary data.</text>
</comment>
<dbReference type="GO" id="GO:0005886">
    <property type="term" value="C:plasma membrane"/>
    <property type="evidence" value="ECO:0007669"/>
    <property type="project" value="UniProtKB-SubCell"/>
</dbReference>
<name>A0A2W5PV14_RHOSU</name>
<comment type="subcellular location">
    <subcellularLocation>
        <location evidence="1">Cell membrane</location>
        <topology evidence="1">Multi-pass membrane protein</topology>
    </subcellularLocation>
</comment>
<feature type="transmembrane region" description="Helical" evidence="9">
    <location>
        <begin position="419"/>
        <end position="443"/>
    </location>
</feature>
<evidence type="ECO:0000256" key="1">
    <source>
        <dbReference type="ARBA" id="ARBA00004651"/>
    </source>
</evidence>
<evidence type="ECO:0000256" key="6">
    <source>
        <dbReference type="ARBA" id="ARBA00022989"/>
    </source>
</evidence>
<feature type="transmembrane region" description="Helical" evidence="9">
    <location>
        <begin position="359"/>
        <end position="380"/>
    </location>
</feature>
<feature type="transmembrane region" description="Helical" evidence="9">
    <location>
        <begin position="80"/>
        <end position="100"/>
    </location>
</feature>